<dbReference type="EMBL" id="BAAAQN010000003">
    <property type="protein sequence ID" value="GAA2015409.1"/>
    <property type="molecule type" value="Genomic_DNA"/>
</dbReference>
<dbReference type="Proteomes" id="UP001500751">
    <property type="component" value="Unassembled WGS sequence"/>
</dbReference>
<reference evidence="2" key="1">
    <citation type="journal article" date="2019" name="Int. J. Syst. Evol. Microbiol.">
        <title>The Global Catalogue of Microorganisms (GCM) 10K type strain sequencing project: providing services to taxonomists for standard genome sequencing and annotation.</title>
        <authorList>
            <consortium name="The Broad Institute Genomics Platform"/>
            <consortium name="The Broad Institute Genome Sequencing Center for Infectious Disease"/>
            <person name="Wu L."/>
            <person name="Ma J."/>
        </authorList>
    </citation>
    <scope>NUCLEOTIDE SEQUENCE [LARGE SCALE GENOMIC DNA]</scope>
    <source>
        <strain evidence="2">JCM 16014</strain>
    </source>
</reference>
<evidence type="ECO:0000313" key="2">
    <source>
        <dbReference type="Proteomes" id="UP001500751"/>
    </source>
</evidence>
<gene>
    <name evidence="1" type="ORF">GCM10009839_08360</name>
</gene>
<name>A0ABP5F547_9ACTN</name>
<accession>A0ABP5F547</accession>
<sequence>MPTGSGYWDPLPIVRTARRLEVVFRSRDHSVEVPEPEQFLRATWEERNWRNIPGPFYGGETDTCEAGPPIAPRHVLADENGQEFVYRQPRTRFEVETLLFAAWNDPFGGYACDGDEHWTVEAIRSWWSERARVREWAISFAANDFVAYLDGEAADHLRDYMFWLEERRQPGAGVNRPDL</sequence>
<keyword evidence="2" id="KW-1185">Reference proteome</keyword>
<comment type="caution">
    <text evidence="1">The sequence shown here is derived from an EMBL/GenBank/DDBJ whole genome shotgun (WGS) entry which is preliminary data.</text>
</comment>
<evidence type="ECO:0008006" key="3">
    <source>
        <dbReference type="Google" id="ProtNLM"/>
    </source>
</evidence>
<evidence type="ECO:0000313" key="1">
    <source>
        <dbReference type="EMBL" id="GAA2015409.1"/>
    </source>
</evidence>
<organism evidence="1 2">
    <name type="scientific">Catenulispora yoronensis</name>
    <dbReference type="NCBI Taxonomy" id="450799"/>
    <lineage>
        <taxon>Bacteria</taxon>
        <taxon>Bacillati</taxon>
        <taxon>Actinomycetota</taxon>
        <taxon>Actinomycetes</taxon>
        <taxon>Catenulisporales</taxon>
        <taxon>Catenulisporaceae</taxon>
        <taxon>Catenulispora</taxon>
    </lineage>
</organism>
<protein>
    <recommendedName>
        <fullName evidence="3">Ferredoxin</fullName>
    </recommendedName>
</protein>
<proteinExistence type="predicted"/>